<protein>
    <submittedName>
        <fullName evidence="1">Uncharacterized protein</fullName>
    </submittedName>
</protein>
<sequence>MSQKLAEAALSAMARMYNGRLLCSCDANCFTFEAAAIAWRIPECVLELLAEDEVKCSIKDMTDR</sequence>
<keyword evidence="2" id="KW-1185">Reference proteome</keyword>
<comment type="caution">
    <text evidence="1">The sequence shown here is derived from an EMBL/GenBank/DDBJ whole genome shotgun (WGS) entry which is preliminary data.</text>
</comment>
<dbReference type="Proteomes" id="UP001165960">
    <property type="component" value="Unassembled WGS sequence"/>
</dbReference>
<gene>
    <name evidence="1" type="ORF">DSO57_1003879</name>
</gene>
<evidence type="ECO:0000313" key="1">
    <source>
        <dbReference type="EMBL" id="KAJ9051530.1"/>
    </source>
</evidence>
<organism evidence="1 2">
    <name type="scientific">Entomophthora muscae</name>
    <dbReference type="NCBI Taxonomy" id="34485"/>
    <lineage>
        <taxon>Eukaryota</taxon>
        <taxon>Fungi</taxon>
        <taxon>Fungi incertae sedis</taxon>
        <taxon>Zoopagomycota</taxon>
        <taxon>Entomophthoromycotina</taxon>
        <taxon>Entomophthoromycetes</taxon>
        <taxon>Entomophthorales</taxon>
        <taxon>Entomophthoraceae</taxon>
        <taxon>Entomophthora</taxon>
    </lineage>
</organism>
<proteinExistence type="predicted"/>
<dbReference type="EMBL" id="QTSX02007109">
    <property type="protein sequence ID" value="KAJ9051530.1"/>
    <property type="molecule type" value="Genomic_DNA"/>
</dbReference>
<accession>A0ACC2RNA2</accession>
<reference evidence="1" key="1">
    <citation type="submission" date="2022-04" db="EMBL/GenBank/DDBJ databases">
        <title>Genome of the entomopathogenic fungus Entomophthora muscae.</title>
        <authorList>
            <person name="Elya C."/>
            <person name="Lovett B.R."/>
            <person name="Lee E."/>
            <person name="Macias A.M."/>
            <person name="Hajek A.E."/>
            <person name="De Bivort B.L."/>
            <person name="Kasson M.T."/>
            <person name="De Fine Licht H.H."/>
            <person name="Stajich J.E."/>
        </authorList>
    </citation>
    <scope>NUCLEOTIDE SEQUENCE</scope>
    <source>
        <strain evidence="1">Berkeley</strain>
    </source>
</reference>
<name>A0ACC2RNA2_9FUNG</name>
<evidence type="ECO:0000313" key="2">
    <source>
        <dbReference type="Proteomes" id="UP001165960"/>
    </source>
</evidence>